<feature type="compositionally biased region" description="Basic and acidic residues" evidence="1">
    <location>
        <begin position="153"/>
        <end position="169"/>
    </location>
</feature>
<gene>
    <name evidence="2" type="ORF">MYCFIDRAFT_180069</name>
</gene>
<feature type="region of interest" description="Disordered" evidence="1">
    <location>
        <begin position="148"/>
        <end position="178"/>
    </location>
</feature>
<proteinExistence type="predicted"/>
<evidence type="ECO:0000313" key="2">
    <source>
        <dbReference type="EMBL" id="EME77192.1"/>
    </source>
</evidence>
<protein>
    <submittedName>
        <fullName evidence="2">Uncharacterized protein</fullName>
    </submittedName>
</protein>
<dbReference type="Proteomes" id="UP000016932">
    <property type="component" value="Unassembled WGS sequence"/>
</dbReference>
<accession>M3AI84</accession>
<dbReference type="AlphaFoldDB" id="M3AI84"/>
<feature type="region of interest" description="Disordered" evidence="1">
    <location>
        <begin position="357"/>
        <end position="378"/>
    </location>
</feature>
<keyword evidence="3" id="KW-1185">Reference proteome</keyword>
<evidence type="ECO:0000256" key="1">
    <source>
        <dbReference type="SAM" id="MobiDB-lite"/>
    </source>
</evidence>
<evidence type="ECO:0000313" key="3">
    <source>
        <dbReference type="Proteomes" id="UP000016932"/>
    </source>
</evidence>
<name>M3AI84_PSEFD</name>
<sequence>MGIEQQHCLGPIFAKRLKIPSVARADVRNEGSDVQWTSNIVFKIMESATGNKKDRARNPAGTCLENGVRSSICPREAHRVHMLAIGFSRQDTEQGHRLFRGSLLPQKLEAVMASRRYCDFKRCAFASGNLLNEAAVFHFRTSQEVGYRSLSMQKDDQRKEGSPPRRDSCQKSSNSSTERTISLTVAGRHLQQRSPFSTEWTSSLPPAELQLVHLTYFASHKDTVVSMAKLLSEVLTYQEKLTDALTNYLNDMEATTYARYSSSIAHLNTTEYLGIHYAPGKRPTKHLPDKEVIAPTEPVRTNPRNVHYFRHRLQLTDKAPRVLYQDVVRQLGSVVLPSRQITLPELENDLSCQALAQEARDRDTTDSQTLTGTAAYPT</sequence>
<reference evidence="2 3" key="1">
    <citation type="journal article" date="2012" name="PLoS Pathog.">
        <title>Diverse lifestyles and strategies of plant pathogenesis encoded in the genomes of eighteen Dothideomycetes fungi.</title>
        <authorList>
            <person name="Ohm R.A."/>
            <person name="Feau N."/>
            <person name="Henrissat B."/>
            <person name="Schoch C.L."/>
            <person name="Horwitz B.A."/>
            <person name="Barry K.W."/>
            <person name="Condon B.J."/>
            <person name="Copeland A.C."/>
            <person name="Dhillon B."/>
            <person name="Glaser F."/>
            <person name="Hesse C.N."/>
            <person name="Kosti I."/>
            <person name="LaButti K."/>
            <person name="Lindquist E.A."/>
            <person name="Lucas S."/>
            <person name="Salamov A.A."/>
            <person name="Bradshaw R.E."/>
            <person name="Ciuffetti L."/>
            <person name="Hamelin R.C."/>
            <person name="Kema G.H.J."/>
            <person name="Lawrence C."/>
            <person name="Scott J.A."/>
            <person name="Spatafora J.W."/>
            <person name="Turgeon B.G."/>
            <person name="de Wit P.J.G.M."/>
            <person name="Zhong S."/>
            <person name="Goodwin S.B."/>
            <person name="Grigoriev I.V."/>
        </authorList>
    </citation>
    <scope>NUCLEOTIDE SEQUENCE [LARGE SCALE GENOMIC DNA]</scope>
    <source>
        <strain evidence="2 3">CIRAD86</strain>
    </source>
</reference>
<organism evidence="2 3">
    <name type="scientific">Pseudocercospora fijiensis (strain CIRAD86)</name>
    <name type="common">Black leaf streak disease fungus</name>
    <name type="synonym">Mycosphaerella fijiensis</name>
    <dbReference type="NCBI Taxonomy" id="383855"/>
    <lineage>
        <taxon>Eukaryota</taxon>
        <taxon>Fungi</taxon>
        <taxon>Dikarya</taxon>
        <taxon>Ascomycota</taxon>
        <taxon>Pezizomycotina</taxon>
        <taxon>Dothideomycetes</taxon>
        <taxon>Dothideomycetidae</taxon>
        <taxon>Mycosphaerellales</taxon>
        <taxon>Mycosphaerellaceae</taxon>
        <taxon>Pseudocercospora</taxon>
    </lineage>
</organism>
<dbReference type="GeneID" id="19334285"/>
<dbReference type="KEGG" id="pfj:MYCFIDRAFT_180069"/>
<dbReference type="HOGENOM" id="CLU_731824_0_0_1"/>
<dbReference type="EMBL" id="KB446567">
    <property type="protein sequence ID" value="EME77192.1"/>
    <property type="molecule type" value="Genomic_DNA"/>
</dbReference>
<dbReference type="RefSeq" id="XP_007932239.1">
    <property type="nucleotide sequence ID" value="XM_007934048.1"/>
</dbReference>
<dbReference type="VEuPathDB" id="FungiDB:MYCFIDRAFT_180069"/>